<evidence type="ECO:0000313" key="2">
    <source>
        <dbReference type="EMBL" id="OJF99206.1"/>
    </source>
</evidence>
<dbReference type="Proteomes" id="UP000182661">
    <property type="component" value="Unassembled WGS sequence"/>
</dbReference>
<organism evidence="2 3">
    <name type="scientific">Pararhizobium antarcticum</name>
    <dbReference type="NCBI Taxonomy" id="1798805"/>
    <lineage>
        <taxon>Bacteria</taxon>
        <taxon>Pseudomonadati</taxon>
        <taxon>Pseudomonadota</taxon>
        <taxon>Alphaproteobacteria</taxon>
        <taxon>Hyphomicrobiales</taxon>
        <taxon>Rhizobiaceae</taxon>
        <taxon>Rhizobium/Agrobacterium group</taxon>
        <taxon>Pararhizobium</taxon>
    </lineage>
</organism>
<dbReference type="EMBL" id="LSRP01000072">
    <property type="protein sequence ID" value="OJF99206.1"/>
    <property type="molecule type" value="Genomic_DNA"/>
</dbReference>
<dbReference type="OrthoDB" id="7952893at2"/>
<name>A0A657LWM9_9HYPH</name>
<sequence>MRALLALILCLLAMPVLAEEKLVLATCGEKGCVCALSSITVDEATVVLGIDPPPPGEGEVKLVEYNGQVMWSRLPLRDINILAGGNDECPLRLLPDKVVVPLDGSWVGTATPISSQGCPPGLDALLTPILKGIIIPRQMAWGGSFNPDKMRDQSSEQAVRWSKVTPRSFKGEVANLPAASAAAKISVDFQATLVSLKSIRGVIRLRLKSKGGSGASKVLEMAGIANCLSVTRYDFRRTGP</sequence>
<keyword evidence="1" id="KW-0732">Signal</keyword>
<accession>A0A657LWM9</accession>
<dbReference type="RefSeq" id="WP_071832214.1">
    <property type="nucleotide sequence ID" value="NZ_LSRP01000072.1"/>
</dbReference>
<gene>
    <name evidence="2" type="ORF">AX760_13380</name>
</gene>
<proteinExistence type="predicted"/>
<evidence type="ECO:0000313" key="3">
    <source>
        <dbReference type="Proteomes" id="UP000182661"/>
    </source>
</evidence>
<reference evidence="2 3" key="1">
    <citation type="submission" date="2016-02" db="EMBL/GenBank/DDBJ databases">
        <title>Genome sequencing of a beta-galactosidase producing bacteria Rhizobium sp. 59.</title>
        <authorList>
            <person name="Wang D."/>
            <person name="Kot W."/>
            <person name="Qin Y."/>
            <person name="Hansen L."/>
            <person name="Naqvi K."/>
            <person name="Rensing C."/>
        </authorList>
    </citation>
    <scope>NUCLEOTIDE SEQUENCE [LARGE SCALE GENOMIC DNA]</scope>
    <source>
        <strain evidence="2 3">59</strain>
    </source>
</reference>
<feature type="chain" id="PRO_5024953626" evidence="1">
    <location>
        <begin position="19"/>
        <end position="240"/>
    </location>
</feature>
<keyword evidence="3" id="KW-1185">Reference proteome</keyword>
<evidence type="ECO:0000256" key="1">
    <source>
        <dbReference type="SAM" id="SignalP"/>
    </source>
</evidence>
<feature type="signal peptide" evidence="1">
    <location>
        <begin position="1"/>
        <end position="18"/>
    </location>
</feature>
<protein>
    <submittedName>
        <fullName evidence="2">Uncharacterized protein</fullName>
    </submittedName>
</protein>
<dbReference type="AlphaFoldDB" id="A0A657LWM9"/>
<comment type="caution">
    <text evidence="2">The sequence shown here is derived from an EMBL/GenBank/DDBJ whole genome shotgun (WGS) entry which is preliminary data.</text>
</comment>